<reference evidence="4" key="2">
    <citation type="submission" date="2015-01" db="EMBL/GenBank/DDBJ databases">
        <title>Evolutionary Origins and Diversification of the Mycorrhizal Mutualists.</title>
        <authorList>
            <consortium name="DOE Joint Genome Institute"/>
            <consortium name="Mycorrhizal Genomics Consortium"/>
            <person name="Kohler A."/>
            <person name="Kuo A."/>
            <person name="Nagy L.G."/>
            <person name="Floudas D."/>
            <person name="Copeland A."/>
            <person name="Barry K.W."/>
            <person name="Cichocki N."/>
            <person name="Veneault-Fourrey C."/>
            <person name="LaButti K."/>
            <person name="Lindquist E.A."/>
            <person name="Lipzen A."/>
            <person name="Lundell T."/>
            <person name="Morin E."/>
            <person name="Murat C."/>
            <person name="Riley R."/>
            <person name="Ohm R."/>
            <person name="Sun H."/>
            <person name="Tunlid A."/>
            <person name="Henrissat B."/>
            <person name="Grigoriev I.V."/>
            <person name="Hibbett D.S."/>
            <person name="Martin F."/>
        </authorList>
    </citation>
    <scope>NUCLEOTIDE SEQUENCE [LARGE SCALE GENOMIC DNA]</scope>
    <source>
        <strain evidence="4">MUT 4182</strain>
    </source>
</reference>
<gene>
    <name evidence="3" type="ORF">M407DRAFT_25500</name>
</gene>
<dbReference type="HOGENOM" id="CLU_941853_0_0_1"/>
<feature type="non-terminal residue" evidence="3">
    <location>
        <position position="296"/>
    </location>
</feature>
<keyword evidence="2" id="KW-0472">Membrane</keyword>
<evidence type="ECO:0000256" key="1">
    <source>
        <dbReference type="SAM" id="MobiDB-lite"/>
    </source>
</evidence>
<protein>
    <submittedName>
        <fullName evidence="3">Uncharacterized protein</fullName>
    </submittedName>
</protein>
<dbReference type="OrthoDB" id="9451547at2759"/>
<feature type="region of interest" description="Disordered" evidence="1">
    <location>
        <begin position="110"/>
        <end position="157"/>
    </location>
</feature>
<dbReference type="EMBL" id="KN823047">
    <property type="protein sequence ID" value="KIO25175.1"/>
    <property type="molecule type" value="Genomic_DNA"/>
</dbReference>
<feature type="compositionally biased region" description="Low complexity" evidence="1">
    <location>
        <begin position="21"/>
        <end position="32"/>
    </location>
</feature>
<name>A0A0C3Q6V2_9AGAM</name>
<feature type="compositionally biased region" description="Low complexity" evidence="1">
    <location>
        <begin position="197"/>
        <end position="208"/>
    </location>
</feature>
<keyword evidence="2" id="KW-0812">Transmembrane</keyword>
<reference evidence="3 4" key="1">
    <citation type="submission" date="2014-04" db="EMBL/GenBank/DDBJ databases">
        <authorList>
            <consortium name="DOE Joint Genome Institute"/>
            <person name="Kuo A."/>
            <person name="Girlanda M."/>
            <person name="Perotto S."/>
            <person name="Kohler A."/>
            <person name="Nagy L.G."/>
            <person name="Floudas D."/>
            <person name="Copeland A."/>
            <person name="Barry K.W."/>
            <person name="Cichocki N."/>
            <person name="Veneault-Fourrey C."/>
            <person name="LaButti K."/>
            <person name="Lindquist E.A."/>
            <person name="Lipzen A."/>
            <person name="Lundell T."/>
            <person name="Morin E."/>
            <person name="Murat C."/>
            <person name="Sun H."/>
            <person name="Tunlid A."/>
            <person name="Henrissat B."/>
            <person name="Grigoriev I.V."/>
            <person name="Hibbett D.S."/>
            <person name="Martin F."/>
            <person name="Nordberg H.P."/>
            <person name="Cantor M.N."/>
            <person name="Hua S.X."/>
        </authorList>
    </citation>
    <scope>NUCLEOTIDE SEQUENCE [LARGE SCALE GENOMIC DNA]</scope>
    <source>
        <strain evidence="3 4">MUT 4182</strain>
    </source>
</reference>
<proteinExistence type="predicted"/>
<feature type="compositionally biased region" description="Basic and acidic residues" evidence="1">
    <location>
        <begin position="110"/>
        <end position="123"/>
    </location>
</feature>
<dbReference type="AlphaFoldDB" id="A0A0C3Q6V2"/>
<keyword evidence="4" id="KW-1185">Reference proteome</keyword>
<evidence type="ECO:0000313" key="3">
    <source>
        <dbReference type="EMBL" id="KIO25175.1"/>
    </source>
</evidence>
<feature type="region of interest" description="Disordered" evidence="1">
    <location>
        <begin position="1"/>
        <end position="42"/>
    </location>
</feature>
<keyword evidence="2" id="KW-1133">Transmembrane helix</keyword>
<organism evidence="3 4">
    <name type="scientific">Tulasnella calospora MUT 4182</name>
    <dbReference type="NCBI Taxonomy" id="1051891"/>
    <lineage>
        <taxon>Eukaryota</taxon>
        <taxon>Fungi</taxon>
        <taxon>Dikarya</taxon>
        <taxon>Basidiomycota</taxon>
        <taxon>Agaricomycotina</taxon>
        <taxon>Agaricomycetes</taxon>
        <taxon>Cantharellales</taxon>
        <taxon>Tulasnellaceae</taxon>
        <taxon>Tulasnella</taxon>
    </lineage>
</organism>
<evidence type="ECO:0000313" key="4">
    <source>
        <dbReference type="Proteomes" id="UP000054248"/>
    </source>
</evidence>
<feature type="transmembrane region" description="Helical" evidence="2">
    <location>
        <begin position="49"/>
        <end position="69"/>
    </location>
</feature>
<feature type="compositionally biased region" description="Basic and acidic residues" evidence="1">
    <location>
        <begin position="1"/>
        <end position="13"/>
    </location>
</feature>
<feature type="region of interest" description="Disordered" evidence="1">
    <location>
        <begin position="184"/>
        <end position="266"/>
    </location>
</feature>
<evidence type="ECO:0000256" key="2">
    <source>
        <dbReference type="SAM" id="Phobius"/>
    </source>
</evidence>
<accession>A0A0C3Q6V2</accession>
<dbReference type="Proteomes" id="UP000054248">
    <property type="component" value="Unassembled WGS sequence"/>
</dbReference>
<sequence length="296" mass="34080">MDSESRVGVHNAEEYMGSHGSSQQYQPPASSSEGVEYTPLKEDPPPSLLPTWLMVMGFLLVCFWIWRAANRYWENYQRRQAVLERRRRAGIPDEDTRPFEIAYAEAALRRREQDEERRRKQLEQTEASQQQDSDWSRLGRTISHSHDPRYEARPYSANLVQRRPVTQPHVVQPPAHLPLFDYNHNSQGTLPLRGMQPIESPTISSSDSPPHPPPPVWQDQYAPPEIRAQHDRQREQALAAVTTTSSLGRRSRKHLFLDGDSNSEADIPSRVRRRTNQWGTTEAIDGDNNARWATSN</sequence>